<dbReference type="PROSITE" id="PS01180">
    <property type="entry name" value="CUB"/>
    <property type="match status" value="5"/>
</dbReference>
<feature type="region of interest" description="Disordered" evidence="4">
    <location>
        <begin position="558"/>
        <end position="607"/>
    </location>
</feature>
<feature type="compositionally biased region" description="Polar residues" evidence="4">
    <location>
        <begin position="558"/>
        <end position="570"/>
    </location>
</feature>
<evidence type="ECO:0000313" key="9">
    <source>
        <dbReference type="Proteomes" id="UP001519460"/>
    </source>
</evidence>
<accession>A0ABD0M622</accession>
<evidence type="ECO:0000256" key="6">
    <source>
        <dbReference type="SAM" id="SignalP"/>
    </source>
</evidence>
<keyword evidence="5" id="KW-0472">Membrane</keyword>
<evidence type="ECO:0000256" key="5">
    <source>
        <dbReference type="SAM" id="Phobius"/>
    </source>
</evidence>
<dbReference type="PANTHER" id="PTHR24251">
    <property type="entry name" value="OVOCHYMASE-RELATED"/>
    <property type="match status" value="1"/>
</dbReference>
<feature type="compositionally biased region" description="Polar residues" evidence="4">
    <location>
        <begin position="588"/>
        <end position="600"/>
    </location>
</feature>
<name>A0ABD0M622_9CAEN</name>
<comment type="caution">
    <text evidence="3">Lacks conserved residue(s) required for the propagation of feature annotation.</text>
</comment>
<evidence type="ECO:0000256" key="3">
    <source>
        <dbReference type="PROSITE-ProRule" id="PRU00059"/>
    </source>
</evidence>
<feature type="domain" description="CUB" evidence="7">
    <location>
        <begin position="261"/>
        <end position="332"/>
    </location>
</feature>
<dbReference type="Gene3D" id="2.60.120.290">
    <property type="entry name" value="Spermadhesin, CUB domain"/>
    <property type="match status" value="5"/>
</dbReference>
<feature type="domain" description="CUB" evidence="7">
    <location>
        <begin position="105"/>
        <end position="182"/>
    </location>
</feature>
<keyword evidence="2" id="KW-1015">Disulfide bond</keyword>
<reference evidence="8 9" key="1">
    <citation type="journal article" date="2023" name="Sci. Data">
        <title>Genome assembly of the Korean intertidal mud-creeper Batillaria attramentaria.</title>
        <authorList>
            <person name="Patra A.K."/>
            <person name="Ho P.T."/>
            <person name="Jun S."/>
            <person name="Lee S.J."/>
            <person name="Kim Y."/>
            <person name="Won Y.J."/>
        </authorList>
    </citation>
    <scope>NUCLEOTIDE SEQUENCE [LARGE SCALE GENOMIC DNA]</scope>
    <source>
        <strain evidence="8">Wonlab-2016</strain>
    </source>
</reference>
<dbReference type="EMBL" id="JACVVK020000005">
    <property type="protein sequence ID" value="KAK7506985.1"/>
    <property type="molecule type" value="Genomic_DNA"/>
</dbReference>
<gene>
    <name evidence="8" type="ORF">BaRGS_00001836</name>
</gene>
<keyword evidence="5" id="KW-0812">Transmembrane</keyword>
<dbReference type="Pfam" id="PF00431">
    <property type="entry name" value="CUB"/>
    <property type="match status" value="5"/>
</dbReference>
<organism evidence="8 9">
    <name type="scientific">Batillaria attramentaria</name>
    <dbReference type="NCBI Taxonomy" id="370345"/>
    <lineage>
        <taxon>Eukaryota</taxon>
        <taxon>Metazoa</taxon>
        <taxon>Spiralia</taxon>
        <taxon>Lophotrochozoa</taxon>
        <taxon>Mollusca</taxon>
        <taxon>Gastropoda</taxon>
        <taxon>Caenogastropoda</taxon>
        <taxon>Sorbeoconcha</taxon>
        <taxon>Cerithioidea</taxon>
        <taxon>Batillariidae</taxon>
        <taxon>Batillaria</taxon>
    </lineage>
</organism>
<sequence length="607" mass="65743">MQTSCGSCVSLLLVTLLGLFHGSTGQCYQNGVSELSASYGPSSKKSMVSPGYPNQYPDNCRYDWLITADPGFIIKLEVEDIELESNDGCTYDYVEVFDGSSTGQCSQNGVSELSASYGPSSKKSMVSPGYPDRYPNNCRYDWLITADPGFVIELEVEDIELESNDGCTYDYVEVFDGSSTGQCSQNGVSELSASYGPSSKKSMVSPGYPNQYPDNCRYDWLITADPGFIIELEVENIELESNYGCTSDYVEVFDGTTHYQCTRRTKELKANWNGTWSSLYSPGYPYYYENDLRCGWRIVTDYAGYVIKLEAISVNLEVSDACEYDSVKVYDGGCGTSSSPVRLVAKYDTLRTLTSPGYPNHYDNNLHCVWRIEVDSSWLVVKLRTSTVSLEEEDNCQYDALTVYDGNVSGYERGFVVSYEGVPSTDVPTTTPKSDSSPSDSGNTGAVLAVAFTCVGVLGIGLIVLYCCCCHCMRKRTNSGPTAGTVQFSTHQTPTVPTAPTPNTTIPVINNSVFMLATPTSPSSPTLYYPGAFAAAGTTNPAYSSNGDAPPSYFSLQFDNSSSDGATQQGPVAPKTPPNMGAPPSYTEAIQLQTQPSASPVPSAPEL</sequence>
<feature type="chain" id="PRO_5044849924" description="CUB domain-containing protein" evidence="6">
    <location>
        <begin position="26"/>
        <end position="607"/>
    </location>
</feature>
<proteinExistence type="predicted"/>
<evidence type="ECO:0000313" key="8">
    <source>
        <dbReference type="EMBL" id="KAK7506985.1"/>
    </source>
</evidence>
<keyword evidence="5" id="KW-1133">Transmembrane helix</keyword>
<comment type="caution">
    <text evidence="8">The sequence shown here is derived from an EMBL/GenBank/DDBJ whole genome shotgun (WGS) entry which is preliminary data.</text>
</comment>
<dbReference type="Proteomes" id="UP001519460">
    <property type="component" value="Unassembled WGS sequence"/>
</dbReference>
<protein>
    <recommendedName>
        <fullName evidence="7">CUB domain-containing protein</fullName>
    </recommendedName>
</protein>
<dbReference type="SMART" id="SM00042">
    <property type="entry name" value="CUB"/>
    <property type="match status" value="3"/>
</dbReference>
<feature type="domain" description="CUB" evidence="7">
    <location>
        <begin position="27"/>
        <end position="104"/>
    </location>
</feature>
<dbReference type="AlphaFoldDB" id="A0ABD0M622"/>
<feature type="transmembrane region" description="Helical" evidence="5">
    <location>
        <begin position="446"/>
        <end position="469"/>
    </location>
</feature>
<feature type="signal peptide" evidence="6">
    <location>
        <begin position="1"/>
        <end position="25"/>
    </location>
</feature>
<feature type="domain" description="CUB" evidence="7">
    <location>
        <begin position="334"/>
        <end position="450"/>
    </location>
</feature>
<keyword evidence="9" id="KW-1185">Reference proteome</keyword>
<dbReference type="InterPro" id="IPR000859">
    <property type="entry name" value="CUB_dom"/>
</dbReference>
<evidence type="ECO:0000259" key="7">
    <source>
        <dbReference type="PROSITE" id="PS01180"/>
    </source>
</evidence>
<keyword evidence="1" id="KW-0677">Repeat</keyword>
<evidence type="ECO:0000256" key="2">
    <source>
        <dbReference type="ARBA" id="ARBA00023157"/>
    </source>
</evidence>
<evidence type="ECO:0000256" key="1">
    <source>
        <dbReference type="ARBA" id="ARBA00022737"/>
    </source>
</evidence>
<dbReference type="CDD" id="cd00041">
    <property type="entry name" value="CUB"/>
    <property type="match status" value="5"/>
</dbReference>
<keyword evidence="6" id="KW-0732">Signal</keyword>
<dbReference type="SUPFAM" id="SSF49854">
    <property type="entry name" value="Spermadhesin, CUB domain"/>
    <property type="match status" value="5"/>
</dbReference>
<evidence type="ECO:0000256" key="4">
    <source>
        <dbReference type="SAM" id="MobiDB-lite"/>
    </source>
</evidence>
<feature type="domain" description="CUB" evidence="7">
    <location>
        <begin position="183"/>
        <end position="255"/>
    </location>
</feature>
<dbReference type="InterPro" id="IPR035914">
    <property type="entry name" value="Sperma_CUB_dom_sf"/>
</dbReference>